<name>M1K3M7_NPVSL</name>
<organismHost>
    <name type="scientific">Lepidoptera</name>
    <name type="common">moths &amp; butterflies</name>
    <dbReference type="NCBI Taxonomy" id="7088"/>
</organismHost>
<evidence type="ECO:0000256" key="1">
    <source>
        <dbReference type="SAM" id="MobiDB-lite"/>
    </source>
</evidence>
<organism evidence="2 3">
    <name type="scientific">Spodoptera littoralis nuclear polyhedrosis virus</name>
    <name type="common">SlNPV</name>
    <dbReference type="NCBI Taxonomy" id="10456"/>
    <lineage>
        <taxon>Viruses</taxon>
        <taxon>Viruses incertae sedis</taxon>
        <taxon>Naldaviricetes</taxon>
        <taxon>Lefavirales</taxon>
        <taxon>Baculoviridae</taxon>
        <taxon>Alphabaculovirus</taxon>
        <taxon>Alphabaculovirus splittoralis</taxon>
    </lineage>
</organism>
<evidence type="ECO:0000313" key="2">
    <source>
        <dbReference type="EMBL" id="AGE89876.1"/>
    </source>
</evidence>
<accession>M1K3M7</accession>
<dbReference type="EMBL" id="JX454574">
    <property type="protein sequence ID" value="AGE89876.1"/>
    <property type="molecule type" value="Genomic_DNA"/>
</dbReference>
<protein>
    <submittedName>
        <fullName evidence="2">Uncharacterized protein</fullName>
    </submittedName>
</protein>
<dbReference type="Proteomes" id="UP000232896">
    <property type="component" value="Segment"/>
</dbReference>
<keyword evidence="3" id="KW-1185">Reference proteome</keyword>
<evidence type="ECO:0000313" key="3">
    <source>
        <dbReference type="Proteomes" id="UP000232896"/>
    </source>
</evidence>
<dbReference type="OrthoDB" id="30198at10239"/>
<gene>
    <name evidence="2" type="ORF">SlsnVgp021</name>
</gene>
<proteinExistence type="predicted"/>
<reference evidence="2 3" key="1">
    <citation type="journal article" date="2013" name="Virus Res.">
        <title>Determination and analysis of the genome sequence of Spodoptera littoralis multiple nucleopolyhedrovirus.</title>
        <authorList>
            <person name="Breitenbach J.E."/>
            <person name="El-Sheikh el.-S.A."/>
            <person name="Harrison R.L."/>
            <person name="Rowley D.L."/>
            <person name="Sparks M.E."/>
            <person name="Gundersen-Rindal D.E."/>
            <person name="Popham H.J."/>
        </authorList>
    </citation>
    <scope>NUCLEOTIDE SEQUENCE [LARGE SCALE GENOMIC DNA]</scope>
    <source>
        <strain evidence="2">AN1956</strain>
    </source>
</reference>
<sequence>MDAGVKFNYSIESTANFVINHSWPMVKIYDLEKLKESSSSSSYLKIKKYFECESDLKRHLKRLKILFVFNYKESVLNETIKRLLNPDLIMVAPICDRFFNLRDRYMFTLGKIFYTPMRIKLECLIFFDLKNDTLFFVHKTLDDSRLAEFISLYLAKYGLKQIEFKVGDATTETRYRECRIDDMDDYVHSDGDPLVIDTNNKFKNLHFHFTELLTRKRKDDYLRTINVKLNKIKKLLKQVKYAYALNVNKENEYGLEVDICKIVQDVYEKIILINNEYMMEKVKEMSEFLCKYYGDAEDGVSPAKKRKMNAPQPRNVEESQPRNVYENSDDFDPCHYTYPPISCMFNFKCDRSLDLTTLMIFSKNSLFSPDYADDDDKNTQRIEDIKKLIKSKNFKMFKPFLKRQYQ</sequence>
<feature type="region of interest" description="Disordered" evidence="1">
    <location>
        <begin position="301"/>
        <end position="324"/>
    </location>
</feature>